<dbReference type="OrthoDB" id="4503395at2"/>
<dbReference type="InterPro" id="IPR015590">
    <property type="entry name" value="Aldehyde_DH_dom"/>
</dbReference>
<sequence>MPAWPDKMYIDGKWVDGRSETSWTITNPATREPLAEIALANASDVDLAVTAARRAFDKGEWPRMDPLQRGRLLYKLAERIRESAEDLAMTDTVNIGKPIRDTLGFDIPCGADVIESYAGLPDKIAGHSYGGLPDNVTMQFREPMGVIAAIVPWNYPMTNAAIKLAPILACGNTVVLKPSEVSPLSALMLAKMAEEVGFPPGVINVIHGTGAEAGTALVKHPGINKIAFTGRYETGAQLMEAAKDGMKGVLLELGGKTPSVVFPDAPLDHVVNGVITGIFCHLGQICVAGSRLLVHESQHDELLERIIAKAQSLKQGDPTDPEMHLGCLATPTHCDFVRNRVEQAKQEGARLVLSGDISDDPLDCFYPPTIFDQVSPDMAVAKEEVFGPVLSVMTFKTEEEAIRIANDSDFGLMANIWSTDGTRALRVARELQAGRISINGGGYLRPNVPIYGYKKSGFGAELGFIEAAHEFCNSKSVIYSLATEKSPWPE</sequence>
<protein>
    <submittedName>
        <fullName evidence="4">Aldehyde dehydrogenase PuuC</fullName>
        <ecNumber evidence="4">1.2.1.5</ecNumber>
    </submittedName>
</protein>
<evidence type="ECO:0000256" key="1">
    <source>
        <dbReference type="ARBA" id="ARBA00009986"/>
    </source>
</evidence>
<dbReference type="Proteomes" id="UP000316855">
    <property type="component" value="Chromosome"/>
</dbReference>
<dbReference type="Gene3D" id="3.40.605.10">
    <property type="entry name" value="Aldehyde Dehydrogenase, Chain A, domain 1"/>
    <property type="match status" value="1"/>
</dbReference>
<evidence type="ECO:0000259" key="3">
    <source>
        <dbReference type="Pfam" id="PF00171"/>
    </source>
</evidence>
<keyword evidence="5" id="KW-1185">Reference proteome</keyword>
<accession>A0A517VFS4</accession>
<evidence type="ECO:0000256" key="2">
    <source>
        <dbReference type="ARBA" id="ARBA00023002"/>
    </source>
</evidence>
<dbReference type="Pfam" id="PF00171">
    <property type="entry name" value="Aldedh"/>
    <property type="match status" value="1"/>
</dbReference>
<keyword evidence="2 4" id="KW-0560">Oxidoreductase</keyword>
<dbReference type="FunFam" id="3.40.605.10:FF:000007">
    <property type="entry name" value="NAD/NADP-dependent betaine aldehyde dehydrogenase"/>
    <property type="match status" value="1"/>
</dbReference>
<gene>
    <name evidence="4" type="primary">puuC_2</name>
    <name evidence="4" type="ORF">Pan161_35260</name>
</gene>
<proteinExistence type="inferred from homology"/>
<dbReference type="GO" id="GO:0004030">
    <property type="term" value="F:aldehyde dehydrogenase [NAD(P)+] activity"/>
    <property type="evidence" value="ECO:0007669"/>
    <property type="project" value="UniProtKB-EC"/>
</dbReference>
<name>A0A517VFS4_9PLAN</name>
<evidence type="ECO:0000313" key="4">
    <source>
        <dbReference type="EMBL" id="QDT91862.1"/>
    </source>
</evidence>
<dbReference type="InterPro" id="IPR016163">
    <property type="entry name" value="Ald_DH_C"/>
</dbReference>
<dbReference type="EC" id="1.2.1.5" evidence="4"/>
<dbReference type="KEGG" id="gax:Pan161_35260"/>
<dbReference type="Gene3D" id="3.40.309.10">
    <property type="entry name" value="Aldehyde Dehydrogenase, Chain A, domain 2"/>
    <property type="match status" value="1"/>
</dbReference>
<dbReference type="SUPFAM" id="SSF53720">
    <property type="entry name" value="ALDH-like"/>
    <property type="match status" value="1"/>
</dbReference>
<dbReference type="InterPro" id="IPR016161">
    <property type="entry name" value="Ald_DH/histidinol_DH"/>
</dbReference>
<organism evidence="4 5">
    <name type="scientific">Gimesia algae</name>
    <dbReference type="NCBI Taxonomy" id="2527971"/>
    <lineage>
        <taxon>Bacteria</taxon>
        <taxon>Pseudomonadati</taxon>
        <taxon>Planctomycetota</taxon>
        <taxon>Planctomycetia</taxon>
        <taxon>Planctomycetales</taxon>
        <taxon>Planctomycetaceae</taxon>
        <taxon>Gimesia</taxon>
    </lineage>
</organism>
<feature type="domain" description="Aldehyde dehydrogenase" evidence="3">
    <location>
        <begin position="14"/>
        <end position="477"/>
    </location>
</feature>
<dbReference type="PANTHER" id="PTHR11699">
    <property type="entry name" value="ALDEHYDE DEHYDROGENASE-RELATED"/>
    <property type="match status" value="1"/>
</dbReference>
<reference evidence="4 5" key="1">
    <citation type="submission" date="2019-02" db="EMBL/GenBank/DDBJ databases">
        <title>Deep-cultivation of Planctomycetes and their phenomic and genomic characterization uncovers novel biology.</title>
        <authorList>
            <person name="Wiegand S."/>
            <person name="Jogler M."/>
            <person name="Boedeker C."/>
            <person name="Pinto D."/>
            <person name="Vollmers J."/>
            <person name="Rivas-Marin E."/>
            <person name="Kohn T."/>
            <person name="Peeters S.H."/>
            <person name="Heuer A."/>
            <person name="Rast P."/>
            <person name="Oberbeckmann S."/>
            <person name="Bunk B."/>
            <person name="Jeske O."/>
            <person name="Meyerdierks A."/>
            <person name="Storesund J.E."/>
            <person name="Kallscheuer N."/>
            <person name="Luecker S."/>
            <person name="Lage O.M."/>
            <person name="Pohl T."/>
            <person name="Merkel B.J."/>
            <person name="Hornburger P."/>
            <person name="Mueller R.-W."/>
            <person name="Bruemmer F."/>
            <person name="Labrenz M."/>
            <person name="Spormann A.M."/>
            <person name="Op den Camp H."/>
            <person name="Overmann J."/>
            <person name="Amann R."/>
            <person name="Jetten M.S.M."/>
            <person name="Mascher T."/>
            <person name="Medema M.H."/>
            <person name="Devos D.P."/>
            <person name="Kaster A.-K."/>
            <person name="Ovreas L."/>
            <person name="Rohde M."/>
            <person name="Galperin M.Y."/>
            <person name="Jogler C."/>
        </authorList>
    </citation>
    <scope>NUCLEOTIDE SEQUENCE [LARGE SCALE GENOMIC DNA]</scope>
    <source>
        <strain evidence="4 5">Pan161</strain>
    </source>
</reference>
<dbReference type="FunFam" id="3.40.309.10:FF:000012">
    <property type="entry name" value="Betaine aldehyde dehydrogenase"/>
    <property type="match status" value="1"/>
</dbReference>
<evidence type="ECO:0000313" key="5">
    <source>
        <dbReference type="Proteomes" id="UP000316855"/>
    </source>
</evidence>
<dbReference type="EMBL" id="CP036343">
    <property type="protein sequence ID" value="QDT91862.1"/>
    <property type="molecule type" value="Genomic_DNA"/>
</dbReference>
<dbReference type="AlphaFoldDB" id="A0A517VFS4"/>
<dbReference type="InterPro" id="IPR016162">
    <property type="entry name" value="Ald_DH_N"/>
</dbReference>
<dbReference type="RefSeq" id="WP_145229054.1">
    <property type="nucleotide sequence ID" value="NZ_CP036343.1"/>
</dbReference>
<comment type="similarity">
    <text evidence="1">Belongs to the aldehyde dehydrogenase family.</text>
</comment>